<dbReference type="AlphaFoldDB" id="U3TE56"/>
<keyword evidence="5" id="KW-0067">ATP-binding</keyword>
<keyword evidence="3 9" id="KW-0436">Ligase</keyword>
<proteinExistence type="inferred from homology"/>
<dbReference type="Gene3D" id="3.40.50.12780">
    <property type="entry name" value="N-terminal domain of ligase-like"/>
    <property type="match status" value="1"/>
</dbReference>
<dbReference type="GO" id="GO:0003987">
    <property type="term" value="F:acetate-CoA ligase activity"/>
    <property type="evidence" value="ECO:0007669"/>
    <property type="project" value="UniProtKB-EC"/>
</dbReference>
<dbReference type="Pfam" id="PF16177">
    <property type="entry name" value="ACAS_N"/>
    <property type="match status" value="1"/>
</dbReference>
<reference evidence="9 10" key="1">
    <citation type="journal article" date="2013" name="Appl. Environ. Microbiol.">
        <title>Variation of the Virus-Related Elements within Syntenic Genomes of the Hyperthermophilic Archaeon Aeropyrum.</title>
        <authorList>
            <person name="Daifuku T."/>
            <person name="Yoshida T."/>
            <person name="Kitamura T."/>
            <person name="Kawaichi S."/>
            <person name="Inoue T."/>
            <person name="Nomura K."/>
            <person name="Yoshida Y."/>
            <person name="Kuno S."/>
            <person name="Sako Y."/>
        </authorList>
    </citation>
    <scope>NUCLEOTIDE SEQUENCE [LARGE SCALE GENOMIC DNA]</scope>
    <source>
        <strain evidence="9 10">SY1</strain>
    </source>
</reference>
<evidence type="ECO:0000256" key="3">
    <source>
        <dbReference type="ARBA" id="ARBA00022598"/>
    </source>
</evidence>
<dbReference type="Pfam" id="PF13193">
    <property type="entry name" value="AMP-binding_C"/>
    <property type="match status" value="1"/>
</dbReference>
<evidence type="ECO:0000256" key="4">
    <source>
        <dbReference type="ARBA" id="ARBA00022741"/>
    </source>
</evidence>
<dbReference type="PANTHER" id="PTHR24095:SF14">
    <property type="entry name" value="ACETYL-COENZYME A SYNTHETASE 1"/>
    <property type="match status" value="1"/>
</dbReference>
<dbReference type="GO" id="GO:0006085">
    <property type="term" value="P:acetyl-CoA biosynthetic process"/>
    <property type="evidence" value="ECO:0007669"/>
    <property type="project" value="TreeGrafter"/>
</dbReference>
<dbReference type="Proteomes" id="UP000016887">
    <property type="component" value="Chromosome"/>
</dbReference>
<dbReference type="Pfam" id="PF00501">
    <property type="entry name" value="AMP-binding"/>
    <property type="match status" value="1"/>
</dbReference>
<dbReference type="InterPro" id="IPR020845">
    <property type="entry name" value="AMP-binding_CS"/>
</dbReference>
<evidence type="ECO:0000256" key="2">
    <source>
        <dbReference type="ARBA" id="ARBA00013275"/>
    </source>
</evidence>
<dbReference type="SUPFAM" id="SSF56801">
    <property type="entry name" value="Acetyl-CoA synthetase-like"/>
    <property type="match status" value="1"/>
</dbReference>
<feature type="domain" description="AMP-binding enzyme C-terminal" evidence="7">
    <location>
        <begin position="540"/>
        <end position="617"/>
    </location>
</feature>
<dbReference type="GeneID" id="17110229"/>
<dbReference type="EMBL" id="AP012489">
    <property type="protein sequence ID" value="BAN90320.1"/>
    <property type="molecule type" value="Genomic_DNA"/>
</dbReference>
<comment type="similarity">
    <text evidence="1">Belongs to the ATP-dependent AMP-binding enzyme family.</text>
</comment>
<dbReference type="EC" id="6.2.1.1" evidence="2"/>
<name>U3TE56_9CREN</name>
<dbReference type="PANTHER" id="PTHR24095">
    <property type="entry name" value="ACETYL-COENZYME A SYNTHETASE"/>
    <property type="match status" value="1"/>
</dbReference>
<evidence type="ECO:0000259" key="7">
    <source>
        <dbReference type="Pfam" id="PF13193"/>
    </source>
</evidence>
<dbReference type="KEGG" id="acj:ACAM_0851"/>
<feature type="domain" description="AMP-dependent synthetase/ligase" evidence="6">
    <location>
        <begin position="97"/>
        <end position="487"/>
    </location>
</feature>
<dbReference type="GO" id="GO:0005524">
    <property type="term" value="F:ATP binding"/>
    <property type="evidence" value="ECO:0007669"/>
    <property type="project" value="UniProtKB-KW"/>
</dbReference>
<evidence type="ECO:0000313" key="10">
    <source>
        <dbReference type="Proteomes" id="UP000016887"/>
    </source>
</evidence>
<evidence type="ECO:0000256" key="5">
    <source>
        <dbReference type="ARBA" id="ARBA00022840"/>
    </source>
</evidence>
<organism evidence="9 10">
    <name type="scientific">Aeropyrum camini SY1 = JCM 12091</name>
    <dbReference type="NCBI Taxonomy" id="1198449"/>
    <lineage>
        <taxon>Archaea</taxon>
        <taxon>Thermoproteota</taxon>
        <taxon>Thermoprotei</taxon>
        <taxon>Desulfurococcales</taxon>
        <taxon>Desulfurococcaceae</taxon>
        <taxon>Aeropyrum</taxon>
    </lineage>
</organism>
<dbReference type="InterPro" id="IPR045851">
    <property type="entry name" value="AMP-bd_C_sf"/>
</dbReference>
<dbReference type="OrthoDB" id="371752at2157"/>
<evidence type="ECO:0000313" key="9">
    <source>
        <dbReference type="EMBL" id="BAN90320.1"/>
    </source>
</evidence>
<dbReference type="PATRIC" id="fig|1198449.6.peg.860"/>
<accession>U3TE56</accession>
<dbReference type="InterPro" id="IPR000873">
    <property type="entry name" value="AMP-dep_synth/lig_dom"/>
</dbReference>
<feature type="domain" description="Acetyl-coenzyme A synthetase N-terminal" evidence="8">
    <location>
        <begin position="31"/>
        <end position="88"/>
    </location>
</feature>
<protein>
    <recommendedName>
        <fullName evidence="2">acetate--CoA ligase</fullName>
        <ecNumber evidence="2">6.2.1.1</ecNumber>
    </recommendedName>
</protein>
<dbReference type="InterPro" id="IPR042099">
    <property type="entry name" value="ANL_N_sf"/>
</dbReference>
<dbReference type="RefSeq" id="WP_022541593.1">
    <property type="nucleotide sequence ID" value="NC_022521.1"/>
</dbReference>
<evidence type="ECO:0000259" key="8">
    <source>
        <dbReference type="Pfam" id="PF16177"/>
    </source>
</evidence>
<dbReference type="eggNOG" id="arCOG01529">
    <property type="taxonomic scope" value="Archaea"/>
</dbReference>
<evidence type="ECO:0000259" key="6">
    <source>
        <dbReference type="Pfam" id="PF00501"/>
    </source>
</evidence>
<dbReference type="PROSITE" id="PS00455">
    <property type="entry name" value="AMP_BINDING"/>
    <property type="match status" value="1"/>
</dbReference>
<dbReference type="STRING" id="1198449.ACAM_0851"/>
<dbReference type="InterPro" id="IPR025110">
    <property type="entry name" value="AMP-bd_C"/>
</dbReference>
<keyword evidence="10" id="KW-1185">Reference proteome</keyword>
<gene>
    <name evidence="9" type="primary">acsA</name>
    <name evidence="9" type="ORF">ACAM_0851</name>
</gene>
<keyword evidence="4" id="KW-0547">Nucleotide-binding</keyword>
<sequence length="657" mass="73359">MQQKKIWHPPREIVEQSNVHLFMEKLGIKSYGELVRRSTEDLKWFWGGLPEWLGVEWFREPKSVLDLSRGVEWAQWYRGGLLNAAYNVVDRIVKMGYGHREAFTWVGEDGEVRRYTYLQLKDEVDRMARLLSQDYGVSVGSVVAIYAPMMPESIVAMLAAMKIGAVASPIFSGFAPPAVAERLKLGEARVLVTVDGYLRRGRRIALKEQADQAVKLAGGGVEHVVVIRRLGIDIPWVEGRDEWYDRAIAGKAGPVEPEELDPEHPALLLFTSGTTGKPKGAVISHAGSILQPGKEHYFNLDIHPAWREGGDRLWWITDIGWMMGPWQVLGSQLLGASHLMVEGAIDYPDKSRVWRLIQEHGVTHFGFAATVARMLRAIASDTVEEYDLSSVRAFGNTGEPIDHATWMWVMEKLGGWRRPLINLSGGTEVFGCILLPSTVVPLKPTTLWGPALGVDADVFDDEGRPVRGEPGYLVVKKPFPSMTRGLWKDPERYIKTYWSRFPGVWYHGDYALVDEDGFWYILGRADDVIKVAGKRIGSAELESVLTQLPEVAEAACIGVPHPIKGEVIACFLVPKGGFDAKELAAKARKAIVERFGKPFAPEHVVIVSELPKTRSGKITRRVLRDLARGVEPRELSVLENPESVEKLKEVIRRIAGG</sequence>
<dbReference type="Gene3D" id="3.30.300.30">
    <property type="match status" value="1"/>
</dbReference>
<dbReference type="InterPro" id="IPR032387">
    <property type="entry name" value="ACAS_N"/>
</dbReference>
<evidence type="ECO:0000256" key="1">
    <source>
        <dbReference type="ARBA" id="ARBA00006432"/>
    </source>
</evidence>